<dbReference type="InterPro" id="IPR006597">
    <property type="entry name" value="Sel1-like"/>
</dbReference>
<dbReference type="PANTHER" id="PTHR11102:SF160">
    <property type="entry name" value="ERAD-ASSOCIATED E3 UBIQUITIN-PROTEIN LIGASE COMPONENT HRD3"/>
    <property type="match status" value="1"/>
</dbReference>
<dbReference type="SMART" id="SM00671">
    <property type="entry name" value="SEL1"/>
    <property type="match status" value="3"/>
</dbReference>
<dbReference type="Gene3D" id="1.25.40.10">
    <property type="entry name" value="Tetratricopeptide repeat domain"/>
    <property type="match status" value="1"/>
</dbReference>
<dbReference type="STRING" id="1058.SAMN05421783_107146"/>
<evidence type="ECO:0000313" key="2">
    <source>
        <dbReference type="EMBL" id="SDW71139.1"/>
    </source>
</evidence>
<name>A0A1H2VTH0_THIRO</name>
<dbReference type="InterPro" id="IPR011990">
    <property type="entry name" value="TPR-like_helical_dom_sf"/>
</dbReference>
<dbReference type="AlphaFoldDB" id="A0A1H2VTH0"/>
<sequence length="365" mass="39509">MRRIRSFTEGFSRISAGAIAVAITLLVGGCATTGSATDPSAMYGQVSGTADAPGATGYVIAQLEDLTVVDCLLPGRLRKMGSTITWVGRPRPVKKTISDCEILGGQYVLFDRADFDTALAVWKFAAEQGDPTAQTYVGEIFERGLGRAPDYATAAQWYRKAAVQGSPRAQLRLGALYEKGLGVQRDPVEALDWFRQAAGLQKDKIVYLSQAVAQTKRRSGGSVPRPAATSRTAPQRSAPSSPRPVAATQPPSADLARQPDIERVSTVQPDVVQPARAELKQIAAVSQTRNQELIRAETARDRAKEDIVLRSRETRLIDQAKPAIRADRRLIDQYVALTQEAETQRVAAEGLERVLEVAAPVMAQQ</sequence>
<proteinExistence type="predicted"/>
<feature type="compositionally biased region" description="Low complexity" evidence="1">
    <location>
        <begin position="230"/>
        <end position="247"/>
    </location>
</feature>
<evidence type="ECO:0000313" key="3">
    <source>
        <dbReference type="Proteomes" id="UP000198816"/>
    </source>
</evidence>
<accession>A0A1H2VTH0</accession>
<gene>
    <name evidence="2" type="ORF">SAMN05421783_107146</name>
</gene>
<dbReference type="InterPro" id="IPR050767">
    <property type="entry name" value="Sel1_AlgK"/>
</dbReference>
<dbReference type="Pfam" id="PF08238">
    <property type="entry name" value="Sel1"/>
    <property type="match status" value="2"/>
</dbReference>
<organism evidence="2 3">
    <name type="scientific">Thiocapsa roseopersicina</name>
    <dbReference type="NCBI Taxonomy" id="1058"/>
    <lineage>
        <taxon>Bacteria</taxon>
        <taxon>Pseudomonadati</taxon>
        <taxon>Pseudomonadota</taxon>
        <taxon>Gammaproteobacteria</taxon>
        <taxon>Chromatiales</taxon>
        <taxon>Chromatiaceae</taxon>
        <taxon>Thiocapsa</taxon>
    </lineage>
</organism>
<dbReference type="EMBL" id="FNNZ01000007">
    <property type="protein sequence ID" value="SDW71139.1"/>
    <property type="molecule type" value="Genomic_DNA"/>
</dbReference>
<dbReference type="OrthoDB" id="6810016at2"/>
<feature type="region of interest" description="Disordered" evidence="1">
    <location>
        <begin position="216"/>
        <end position="260"/>
    </location>
</feature>
<dbReference type="PROSITE" id="PS51257">
    <property type="entry name" value="PROKAR_LIPOPROTEIN"/>
    <property type="match status" value="1"/>
</dbReference>
<dbReference type="PANTHER" id="PTHR11102">
    <property type="entry name" value="SEL-1-LIKE PROTEIN"/>
    <property type="match status" value="1"/>
</dbReference>
<dbReference type="RefSeq" id="WP_093030704.1">
    <property type="nucleotide sequence ID" value="NZ_FNNZ01000007.1"/>
</dbReference>
<dbReference type="SUPFAM" id="SSF81901">
    <property type="entry name" value="HCP-like"/>
    <property type="match status" value="1"/>
</dbReference>
<reference evidence="3" key="1">
    <citation type="submission" date="2016-10" db="EMBL/GenBank/DDBJ databases">
        <authorList>
            <person name="Varghese N."/>
            <person name="Submissions S."/>
        </authorList>
    </citation>
    <scope>NUCLEOTIDE SEQUENCE [LARGE SCALE GENOMIC DNA]</scope>
    <source>
        <strain evidence="3">DSM 217</strain>
    </source>
</reference>
<evidence type="ECO:0000256" key="1">
    <source>
        <dbReference type="SAM" id="MobiDB-lite"/>
    </source>
</evidence>
<protein>
    <submittedName>
        <fullName evidence="2">Sel1 repeat-containing protein</fullName>
    </submittedName>
</protein>
<dbReference type="Proteomes" id="UP000198816">
    <property type="component" value="Unassembled WGS sequence"/>
</dbReference>
<keyword evidence="3" id="KW-1185">Reference proteome</keyword>